<dbReference type="PROSITE" id="PS51012">
    <property type="entry name" value="ABC_TM2"/>
    <property type="match status" value="1"/>
</dbReference>
<dbReference type="PANTHER" id="PTHR30413:SF8">
    <property type="entry name" value="TRANSPORT PERMEASE PROTEIN"/>
    <property type="match status" value="1"/>
</dbReference>
<keyword evidence="3 9" id="KW-0813">Transport</keyword>
<evidence type="ECO:0000256" key="6">
    <source>
        <dbReference type="ARBA" id="ARBA00022692"/>
    </source>
</evidence>
<keyword evidence="7 9" id="KW-1133">Transmembrane helix</keyword>
<comment type="caution">
    <text evidence="9">Lacks conserved residue(s) required for the propagation of feature annotation.</text>
</comment>
<accession>A0A1V1P1M5</accession>
<keyword evidence="8 9" id="KW-0472">Membrane</keyword>
<feature type="transmembrane region" description="Helical" evidence="9">
    <location>
        <begin position="229"/>
        <end position="249"/>
    </location>
</feature>
<evidence type="ECO:0000259" key="10">
    <source>
        <dbReference type="PROSITE" id="PS51012"/>
    </source>
</evidence>
<organism evidence="11 12">
    <name type="scientific">Candidatus Magnetoglobus multicellularis str. Araruama</name>
    <dbReference type="NCBI Taxonomy" id="890399"/>
    <lineage>
        <taxon>Bacteria</taxon>
        <taxon>Pseudomonadati</taxon>
        <taxon>Thermodesulfobacteriota</taxon>
        <taxon>Desulfobacteria</taxon>
        <taxon>Desulfobacterales</taxon>
        <taxon>Desulfobacteraceae</taxon>
        <taxon>Candidatus Magnetoglobus</taxon>
    </lineage>
</organism>
<feature type="domain" description="ABC transmembrane type-2" evidence="10">
    <location>
        <begin position="34"/>
        <end position="253"/>
    </location>
</feature>
<dbReference type="Pfam" id="PF01061">
    <property type="entry name" value="ABC2_membrane"/>
    <property type="match status" value="1"/>
</dbReference>
<reference evidence="12" key="1">
    <citation type="submission" date="2012-11" db="EMBL/GenBank/DDBJ databases">
        <authorList>
            <person name="Lucero-Rivera Y.E."/>
            <person name="Tovar-Ramirez D."/>
        </authorList>
    </citation>
    <scope>NUCLEOTIDE SEQUENCE [LARGE SCALE GENOMIC DNA]</scope>
    <source>
        <strain evidence="12">Araruama</strain>
    </source>
</reference>
<dbReference type="GO" id="GO:0140359">
    <property type="term" value="F:ABC-type transporter activity"/>
    <property type="evidence" value="ECO:0007669"/>
    <property type="project" value="InterPro"/>
</dbReference>
<sequence>MPDLSIINNLYQYRRYILFNSWNDLRYRYAGTAIGFLWHIVNPLVLIMMYFIVFYYIFHDRSGGNYTFHLISGLITWRTFSETIMRGSNAYIENARYLKHMTIPSVVFVARTCLTETFLLLLHYMLFLIITCFSGSPISWTMITLPFFLFIIQICAFEIALILANLQAFFHDIRHIVEAYLPLWMWTLPVIYPEEMVPKCFKSWLYLNPPYVFIKGIRGVVLHDRFPDLFEWMIIALWLIIFFGLSACIHEKLKHEIPEVI</sequence>
<keyword evidence="6 9" id="KW-0812">Transmembrane</keyword>
<dbReference type="EMBL" id="ATBP01000835">
    <property type="protein sequence ID" value="ETR68779.1"/>
    <property type="molecule type" value="Genomic_DNA"/>
</dbReference>
<proteinExistence type="inferred from homology"/>
<gene>
    <name evidence="11" type="ORF">OMM_04359</name>
</gene>
<evidence type="ECO:0000256" key="9">
    <source>
        <dbReference type="RuleBase" id="RU361157"/>
    </source>
</evidence>
<comment type="subcellular location">
    <subcellularLocation>
        <location evidence="1">Cell inner membrane</location>
        <topology evidence="1">Multi-pass membrane protein</topology>
    </subcellularLocation>
    <subcellularLocation>
        <location evidence="9">Cell membrane</location>
        <topology evidence="9">Multi-pass membrane protein</topology>
    </subcellularLocation>
</comment>
<dbReference type="InterPro" id="IPR013525">
    <property type="entry name" value="ABC2_TM"/>
</dbReference>
<evidence type="ECO:0000256" key="2">
    <source>
        <dbReference type="ARBA" id="ARBA00007783"/>
    </source>
</evidence>
<dbReference type="GO" id="GO:0005886">
    <property type="term" value="C:plasma membrane"/>
    <property type="evidence" value="ECO:0007669"/>
    <property type="project" value="UniProtKB-SubCell"/>
</dbReference>
<dbReference type="Proteomes" id="UP000189670">
    <property type="component" value="Unassembled WGS sequence"/>
</dbReference>
<dbReference type="AlphaFoldDB" id="A0A1V1P1M5"/>
<dbReference type="PANTHER" id="PTHR30413">
    <property type="entry name" value="INNER MEMBRANE TRANSPORT PERMEASE"/>
    <property type="match status" value="1"/>
</dbReference>
<feature type="transmembrane region" description="Helical" evidence="9">
    <location>
        <begin position="118"/>
        <end position="136"/>
    </location>
</feature>
<keyword evidence="4 9" id="KW-1003">Cell membrane</keyword>
<evidence type="ECO:0000313" key="12">
    <source>
        <dbReference type="Proteomes" id="UP000189670"/>
    </source>
</evidence>
<evidence type="ECO:0000256" key="8">
    <source>
        <dbReference type="ARBA" id="ARBA00023136"/>
    </source>
</evidence>
<evidence type="ECO:0000256" key="7">
    <source>
        <dbReference type="ARBA" id="ARBA00022989"/>
    </source>
</evidence>
<evidence type="ECO:0000313" key="11">
    <source>
        <dbReference type="EMBL" id="ETR68779.1"/>
    </source>
</evidence>
<evidence type="ECO:0000256" key="5">
    <source>
        <dbReference type="ARBA" id="ARBA00022519"/>
    </source>
</evidence>
<name>A0A1V1P1M5_9BACT</name>
<comment type="caution">
    <text evidence="11">The sequence shown here is derived from an EMBL/GenBank/DDBJ whole genome shotgun (WGS) entry which is preliminary data.</text>
</comment>
<evidence type="ECO:0000256" key="1">
    <source>
        <dbReference type="ARBA" id="ARBA00004429"/>
    </source>
</evidence>
<keyword evidence="5" id="KW-0997">Cell inner membrane</keyword>
<feature type="transmembrane region" description="Helical" evidence="9">
    <location>
        <begin position="142"/>
        <end position="164"/>
    </location>
</feature>
<protein>
    <recommendedName>
        <fullName evidence="9">Transport permease protein</fullName>
    </recommendedName>
</protein>
<evidence type="ECO:0000256" key="3">
    <source>
        <dbReference type="ARBA" id="ARBA00022448"/>
    </source>
</evidence>
<comment type="similarity">
    <text evidence="2 9">Belongs to the ABC-2 integral membrane protein family.</text>
</comment>
<evidence type="ECO:0000256" key="4">
    <source>
        <dbReference type="ARBA" id="ARBA00022475"/>
    </source>
</evidence>
<dbReference type="InterPro" id="IPR047817">
    <property type="entry name" value="ABC2_TM_bact-type"/>
</dbReference>
<dbReference type="GO" id="GO:0015920">
    <property type="term" value="P:lipopolysaccharide transport"/>
    <property type="evidence" value="ECO:0007669"/>
    <property type="project" value="TreeGrafter"/>
</dbReference>
<feature type="transmembrane region" description="Helical" evidence="9">
    <location>
        <begin position="36"/>
        <end position="58"/>
    </location>
</feature>